<proteinExistence type="predicted"/>
<sequence>GKLQKPHSDFPTDWLLLVHPGTAAARNEYLYCYTIDPSAEERIFIVFLIKRIKRVKTTYNCIHLQ</sequence>
<reference evidence="1" key="2">
    <citation type="submission" date="2023-05" db="EMBL/GenBank/DDBJ databases">
        <authorList>
            <person name="Fouks B."/>
        </authorList>
    </citation>
    <scope>NUCLEOTIDE SEQUENCE</scope>
    <source>
        <strain evidence="1">Stay&amp;Tobe</strain>
        <tissue evidence="1">Testes</tissue>
    </source>
</reference>
<keyword evidence="2" id="KW-1185">Reference proteome</keyword>
<dbReference type="AlphaFoldDB" id="A0AAD7ZDS2"/>
<name>A0AAD7ZDS2_DIPPU</name>
<evidence type="ECO:0000313" key="1">
    <source>
        <dbReference type="EMBL" id="KAJ9578688.1"/>
    </source>
</evidence>
<dbReference type="Proteomes" id="UP001233999">
    <property type="component" value="Unassembled WGS sequence"/>
</dbReference>
<gene>
    <name evidence="1" type="ORF">L9F63_005050</name>
</gene>
<reference evidence="1" key="1">
    <citation type="journal article" date="2023" name="IScience">
        <title>Live-bearing cockroach genome reveals convergent evolutionary mechanisms linked to viviparity in insects and beyond.</title>
        <authorList>
            <person name="Fouks B."/>
            <person name="Harrison M.C."/>
            <person name="Mikhailova A.A."/>
            <person name="Marchal E."/>
            <person name="English S."/>
            <person name="Carruthers M."/>
            <person name="Jennings E.C."/>
            <person name="Chiamaka E.L."/>
            <person name="Frigard R.A."/>
            <person name="Pippel M."/>
            <person name="Attardo G.M."/>
            <person name="Benoit J.B."/>
            <person name="Bornberg-Bauer E."/>
            <person name="Tobe S.S."/>
        </authorList>
    </citation>
    <scope>NUCLEOTIDE SEQUENCE</scope>
    <source>
        <strain evidence="1">Stay&amp;Tobe</strain>
    </source>
</reference>
<feature type="non-terminal residue" evidence="1">
    <location>
        <position position="1"/>
    </location>
</feature>
<evidence type="ECO:0000313" key="2">
    <source>
        <dbReference type="Proteomes" id="UP001233999"/>
    </source>
</evidence>
<organism evidence="1 2">
    <name type="scientific">Diploptera punctata</name>
    <name type="common">Pacific beetle cockroach</name>
    <dbReference type="NCBI Taxonomy" id="6984"/>
    <lineage>
        <taxon>Eukaryota</taxon>
        <taxon>Metazoa</taxon>
        <taxon>Ecdysozoa</taxon>
        <taxon>Arthropoda</taxon>
        <taxon>Hexapoda</taxon>
        <taxon>Insecta</taxon>
        <taxon>Pterygota</taxon>
        <taxon>Neoptera</taxon>
        <taxon>Polyneoptera</taxon>
        <taxon>Dictyoptera</taxon>
        <taxon>Blattodea</taxon>
        <taxon>Blaberoidea</taxon>
        <taxon>Blaberidae</taxon>
        <taxon>Diplopterinae</taxon>
        <taxon>Diploptera</taxon>
    </lineage>
</organism>
<feature type="non-terminal residue" evidence="1">
    <location>
        <position position="65"/>
    </location>
</feature>
<dbReference type="EMBL" id="JASPKZ010008864">
    <property type="protein sequence ID" value="KAJ9578688.1"/>
    <property type="molecule type" value="Genomic_DNA"/>
</dbReference>
<accession>A0AAD7ZDS2</accession>
<protein>
    <submittedName>
        <fullName evidence="1">Uncharacterized protein</fullName>
    </submittedName>
</protein>
<comment type="caution">
    <text evidence="1">The sequence shown here is derived from an EMBL/GenBank/DDBJ whole genome shotgun (WGS) entry which is preliminary data.</text>
</comment>